<evidence type="ECO:0000313" key="5">
    <source>
        <dbReference type="Proteomes" id="UP000261640"/>
    </source>
</evidence>
<dbReference type="PROSITE" id="PS50005">
    <property type="entry name" value="TPR"/>
    <property type="match status" value="3"/>
</dbReference>
<dbReference type="GeneTree" id="ENSGT00390000013319"/>
<dbReference type="Pfam" id="PF13181">
    <property type="entry name" value="TPR_8"/>
    <property type="match status" value="1"/>
</dbReference>
<dbReference type="InterPro" id="IPR019734">
    <property type="entry name" value="TPR_rpt"/>
</dbReference>
<accession>A0A3Q3M8C4</accession>
<dbReference type="PANTHER" id="PTHR44314:SF1">
    <property type="entry name" value="CILIA- AND FLAGELLA-ASSOCIATED PROTEIN 70"/>
    <property type="match status" value="1"/>
</dbReference>
<keyword evidence="5" id="KW-1185">Reference proteome</keyword>
<name>A0A3Q3M8C4_9TELE</name>
<feature type="repeat" description="TPR" evidence="3">
    <location>
        <begin position="564"/>
        <end position="597"/>
    </location>
</feature>
<proteinExistence type="predicted"/>
<dbReference type="SMART" id="SM00028">
    <property type="entry name" value="TPR"/>
    <property type="match status" value="5"/>
</dbReference>
<dbReference type="Proteomes" id="UP000261640">
    <property type="component" value="Unplaced"/>
</dbReference>
<keyword evidence="1" id="KW-0677">Repeat</keyword>
<reference evidence="4" key="2">
    <citation type="submission" date="2025-09" db="UniProtKB">
        <authorList>
            <consortium name="Ensembl"/>
        </authorList>
    </citation>
    <scope>IDENTIFICATION</scope>
</reference>
<dbReference type="Pfam" id="PF13424">
    <property type="entry name" value="TPR_12"/>
    <property type="match status" value="1"/>
</dbReference>
<dbReference type="FunCoup" id="A0A3Q3M8C4">
    <property type="interactions" value="25"/>
</dbReference>
<dbReference type="PANTHER" id="PTHR44314">
    <property type="entry name" value="CILIA- AND FLAGELLA-ASSOCIATED PROTEIN 70"/>
    <property type="match status" value="1"/>
</dbReference>
<keyword evidence="2 3" id="KW-0802">TPR repeat</keyword>
<dbReference type="GO" id="GO:0003341">
    <property type="term" value="P:cilium movement"/>
    <property type="evidence" value="ECO:0007669"/>
    <property type="project" value="TreeGrafter"/>
</dbReference>
<evidence type="ECO:0000256" key="1">
    <source>
        <dbReference type="ARBA" id="ARBA00022737"/>
    </source>
</evidence>
<feature type="repeat" description="TPR" evidence="3">
    <location>
        <begin position="681"/>
        <end position="714"/>
    </location>
</feature>
<dbReference type="Ensembl" id="ENSMAMT00000022118.2">
    <property type="protein sequence ID" value="ENSMAMP00000021572.2"/>
    <property type="gene ID" value="ENSMAMG00000014462.2"/>
</dbReference>
<dbReference type="Gene3D" id="1.25.40.10">
    <property type="entry name" value="Tetratricopeptide repeat domain"/>
    <property type="match status" value="2"/>
</dbReference>
<evidence type="ECO:0000256" key="3">
    <source>
        <dbReference type="PROSITE-ProRule" id="PRU00339"/>
    </source>
</evidence>
<evidence type="ECO:0000256" key="2">
    <source>
        <dbReference type="ARBA" id="ARBA00022803"/>
    </source>
</evidence>
<reference evidence="4" key="1">
    <citation type="submission" date="2025-08" db="UniProtKB">
        <authorList>
            <consortium name="Ensembl"/>
        </authorList>
    </citation>
    <scope>IDENTIFICATION</scope>
</reference>
<dbReference type="InterPro" id="IPR052628">
    <property type="entry name" value="CFAP70"/>
</dbReference>
<organism evidence="4 5">
    <name type="scientific">Mastacembelus armatus</name>
    <name type="common">zig-zag eel</name>
    <dbReference type="NCBI Taxonomy" id="205130"/>
    <lineage>
        <taxon>Eukaryota</taxon>
        <taxon>Metazoa</taxon>
        <taxon>Chordata</taxon>
        <taxon>Craniata</taxon>
        <taxon>Vertebrata</taxon>
        <taxon>Euteleostomi</taxon>
        <taxon>Actinopterygii</taxon>
        <taxon>Neopterygii</taxon>
        <taxon>Teleostei</taxon>
        <taxon>Neoteleostei</taxon>
        <taxon>Acanthomorphata</taxon>
        <taxon>Anabantaria</taxon>
        <taxon>Synbranchiformes</taxon>
        <taxon>Mastacembelidae</taxon>
        <taxon>Mastacembelus</taxon>
    </lineage>
</organism>
<dbReference type="GO" id="GO:0060271">
    <property type="term" value="P:cilium assembly"/>
    <property type="evidence" value="ECO:0007669"/>
    <property type="project" value="TreeGrafter"/>
</dbReference>
<sequence length="821" mass="92301">MESQENTAEKDVAIKITVIRGNQLQVKIADKFHSFLQAEMDGVVLGTSDKKQFNPEEQCVVYDFSCNFHCPTDAKALRDIAHKPVILTVTEVLTEKKRAESTTTVLGQAVVDLLPLLKGQCSFSSKVPLNPVTNSSVKESPQVSGHRKPTLDVCVTVSACNLLRVTVEAAYSLPESWILPSGPKPSVCTYIAALEVPLTAEVGDQAFRNEAETIKDRVSWDTEMCCFMNAGATARSDSLTVAEENPEIPFHGVAFVDMGRLLYPGVSRIRGAYSVQPYSETELEFVLSFILYLKAKQNISVLKEVVRDVAIQAKDSKEAAKMVRTGSSAADSVAVNPTEPQINTDGNLYLEARTYITIEIALDKPLIPKPSPEELARRVKVLTKPQLLAGPSRAERAVLDFHKQVGNVVSHVSEQYQELFGARCEQSKDCSQEQMEVQLMGMLNVSGRYFAFKEQMKPAVVRIVRDRMQRTEPFTDPQELKVFVSKLYAYLVEEMHVALDKVSQKHMHIYTYITFPLYIHVHFYRFLLRFTQKMIWGCLYMLTRDYMKAKECFHDAVSIQQAHQPSLIMRGVLSMMFERYEEAQIFFERATNIDPPSVVAWTLLGEMKVCISTHCCLTCEATANISTSTLFPQKFNYLPLSMTEHALSQELLASHGVRSPSYLLHLAQLQLLKADYTSQDADVWAVNGHCHYLRGEFPEAQDSYERSLNLIQQPSDSNLVLLHLGSIYLQQGKFEQAKVVYQQACEQFPTCQTWLGLGTACYQLGELSAAEEALTKAKKLNSQNAEVWAYLSLICFRVSDDDLLKAQYVLSLHLPQNVCFS</sequence>
<feature type="repeat" description="TPR" evidence="3">
    <location>
        <begin position="718"/>
        <end position="751"/>
    </location>
</feature>
<dbReference type="AlphaFoldDB" id="A0A3Q3M8C4"/>
<dbReference type="InterPro" id="IPR011990">
    <property type="entry name" value="TPR-like_helical_dom_sf"/>
</dbReference>
<dbReference type="InParanoid" id="A0A3Q3M8C4"/>
<dbReference type="SUPFAM" id="SSF48452">
    <property type="entry name" value="TPR-like"/>
    <property type="match status" value="1"/>
</dbReference>
<evidence type="ECO:0000313" key="4">
    <source>
        <dbReference type="Ensembl" id="ENSMAMP00000021572.2"/>
    </source>
</evidence>
<dbReference type="GO" id="GO:0031514">
    <property type="term" value="C:motile cilium"/>
    <property type="evidence" value="ECO:0007669"/>
    <property type="project" value="TreeGrafter"/>
</dbReference>
<dbReference type="STRING" id="205130.ENSMAMP00000021572"/>
<dbReference type="GO" id="GO:0070062">
    <property type="term" value="C:extracellular exosome"/>
    <property type="evidence" value="ECO:0007669"/>
    <property type="project" value="TreeGrafter"/>
</dbReference>
<protein>
    <submittedName>
        <fullName evidence="4">Cilia and flagella associated protein 70</fullName>
    </submittedName>
</protein>